<dbReference type="SUPFAM" id="SSF52540">
    <property type="entry name" value="P-loop containing nucleoside triphosphate hydrolases"/>
    <property type="match status" value="1"/>
</dbReference>
<keyword evidence="1" id="KW-0853">WD repeat</keyword>
<keyword evidence="3" id="KW-0472">Membrane</keyword>
<comment type="caution">
    <text evidence="5">The sequence shown here is derived from an EMBL/GenBank/DDBJ whole genome shotgun (WGS) entry which is preliminary data.</text>
</comment>
<dbReference type="GO" id="GO:0003677">
    <property type="term" value="F:DNA binding"/>
    <property type="evidence" value="ECO:0007669"/>
    <property type="project" value="UniProtKB-KW"/>
</dbReference>
<dbReference type="PROSITE" id="PS50082">
    <property type="entry name" value="WD_REPEATS_2"/>
    <property type="match status" value="1"/>
</dbReference>
<dbReference type="SUPFAM" id="SSF82171">
    <property type="entry name" value="DPP6 N-terminal domain-like"/>
    <property type="match status" value="1"/>
</dbReference>
<evidence type="ECO:0000256" key="1">
    <source>
        <dbReference type="PROSITE-ProRule" id="PRU00221"/>
    </source>
</evidence>
<dbReference type="SMART" id="SM00530">
    <property type="entry name" value="HTH_XRE"/>
    <property type="match status" value="1"/>
</dbReference>
<dbReference type="Pfam" id="PF00400">
    <property type="entry name" value="WD40"/>
    <property type="match status" value="2"/>
</dbReference>
<feature type="domain" description="HTH cro/C1-type" evidence="4">
    <location>
        <begin position="22"/>
        <end position="77"/>
    </location>
</feature>
<dbReference type="SUPFAM" id="SSF47413">
    <property type="entry name" value="lambda repressor-like DNA-binding domains"/>
    <property type="match status" value="1"/>
</dbReference>
<dbReference type="SUPFAM" id="SSF69304">
    <property type="entry name" value="Tricorn protease N-terminal domain"/>
    <property type="match status" value="1"/>
</dbReference>
<organism evidence="5 6">
    <name type="scientific">Streptomyces roseolus</name>
    <dbReference type="NCBI Taxonomy" id="67358"/>
    <lineage>
        <taxon>Bacteria</taxon>
        <taxon>Bacillati</taxon>
        <taxon>Actinomycetota</taxon>
        <taxon>Actinomycetes</taxon>
        <taxon>Kitasatosporales</taxon>
        <taxon>Streptomycetaceae</taxon>
        <taxon>Streptomyces</taxon>
    </lineage>
</organism>
<keyword evidence="3" id="KW-0812">Transmembrane</keyword>
<dbReference type="PROSITE" id="PS50943">
    <property type="entry name" value="HTH_CROC1"/>
    <property type="match status" value="1"/>
</dbReference>
<keyword evidence="5" id="KW-0238">DNA-binding</keyword>
<dbReference type="PANTHER" id="PTHR19879">
    <property type="entry name" value="TRANSCRIPTION INITIATION FACTOR TFIID"/>
    <property type="match status" value="1"/>
</dbReference>
<feature type="region of interest" description="Disordered" evidence="2">
    <location>
        <begin position="659"/>
        <end position="679"/>
    </location>
</feature>
<proteinExistence type="predicted"/>
<sequence>MGRRETPVDPNAGPVQRFAYELRKLRQEAGGLTYREMARRAHYSVTSLSQAAAGEHLPSLAVTRAYVTACGGDPDEWERRWRETEAEALAASAREDDVAEAAPYQGLARFEPADHDRFFGRDELTAVLRQSVAEHRFTAVFGPSGSGKSSLLRAGLIPALRRDGHAGTATATVTTTVTATVTASAAAVPVRLAAIRVLTPGEHPMTTHAAALRPRDGDDAAGDTLVVVDQFEEVYTLCRDQAERAAFIDLLLAARRPDSRLRVVIAVRADFYARCAEHRDLAGALRETSVLVGPMSQAELREVVVRPAQAAGLIVERSLTARLVREVEGRPGGLPLLSHVLRETWRRRRGRALTEEAYHAAGGLEGAIAQSAEDVHSRLSPAQADLARLLMLRLIAPGEGSQDTRRPAPRAELDIAAPEDVAHVLDRLAGARLVTLDDDTVSLAHEALITAWPRLGAWIEEDRERLRAHRRLTEAARGWDDLGRENGALYRGARLVAAEEHFRTEPGRPAALTAVEDAFLTASLAGRTRERRRRRALTAALSCLLVLALLAVGVAWQESRTSDRRRVEAEAGRLAAVAEGLRLTDPLKAMRLSIAAWRLAPTPQTRSALLGALGQKEQDVFTLPDAAPGAAERYLTADGRSLVSVAPDRVDTWDVRTHRRTHTHVHTPARAGADPGEGDSAPWTTLSPDGRTLALLEEDGIRLLDVRTGRGTGRLPVPSAMSAKFGPDGRTLLVQSWGEEFDDPAGVQVWDVARRRQLLAFPIGDEEAVQDSAISPDGRWLALCTDKRPLEIRSLRPAPGTAGTGRGGKLPLPWLPGAGKDHCFEGGFAFTPDSRAIALVTGSGIRARDLRSGRTVFRLAASGVQHFGLSSDGRFAVAATLANEILLWRTASTAAPVFRYTLVNETPYALRLDVAGGAIRYASSSGAIVRSLTLGRAVTGGWRDRATDEAEWSPDGRLLATVGGAGDRSAYRLLDDHGRLLDELPGAPCPPVPADEPSEDVPEDADGDVTAAGQGTASDEWTAASERTAAGGATAGAEGTTADGEPAGARPEPAAGTAPPESSCSDRLAFSPDGGYLAYGRALQGIDPDTAEPQLITVWDVRARRVLARLDLGEGGTPLPEDELPLDLSGIALGADGRTLAVSRTGEREVLELWDVPARKRLRTLADFSGEELVLRPDGGTAVSWADSVADLPTGRVRRRVLGGDDTTALAFSPDGTRLAAGDLLGRVTIWDGDLRARLGTLAGTHTGARHVEDEAVSALAFSPDATVLAVAGNSGTLQLWDTASHHLLGAALPTPGDTIRALAFAPDGTTLRAAGAHVLVQAYDIDPDRAAASLCARLGTGLSPSDWKTYAPGVPYRETC</sequence>
<dbReference type="Gene3D" id="1.10.260.40">
    <property type="entry name" value="lambda repressor-like DNA-binding domains"/>
    <property type="match status" value="1"/>
</dbReference>
<evidence type="ECO:0000256" key="3">
    <source>
        <dbReference type="SAM" id="Phobius"/>
    </source>
</evidence>
<feature type="compositionally biased region" description="Acidic residues" evidence="2">
    <location>
        <begin position="996"/>
        <end position="1007"/>
    </location>
</feature>
<dbReference type="Pfam" id="PF20703">
    <property type="entry name" value="nSTAND1"/>
    <property type="match status" value="1"/>
</dbReference>
<feature type="compositionally biased region" description="Low complexity" evidence="2">
    <location>
        <begin position="1022"/>
        <end position="1061"/>
    </location>
</feature>
<accession>A0ABU4K0Z3</accession>
<evidence type="ECO:0000313" key="6">
    <source>
        <dbReference type="Proteomes" id="UP001278571"/>
    </source>
</evidence>
<dbReference type="InterPro" id="IPR001387">
    <property type="entry name" value="Cro/C1-type_HTH"/>
</dbReference>
<evidence type="ECO:0000256" key="2">
    <source>
        <dbReference type="SAM" id="MobiDB-lite"/>
    </source>
</evidence>
<dbReference type="SMART" id="SM00320">
    <property type="entry name" value="WD40"/>
    <property type="match status" value="3"/>
</dbReference>
<name>A0ABU4K0Z3_9ACTN</name>
<dbReference type="InterPro" id="IPR049052">
    <property type="entry name" value="nSTAND1"/>
</dbReference>
<evidence type="ECO:0000259" key="4">
    <source>
        <dbReference type="PROSITE" id="PS50943"/>
    </source>
</evidence>
<dbReference type="InterPro" id="IPR010982">
    <property type="entry name" value="Lambda_DNA-bd_dom_sf"/>
</dbReference>
<keyword evidence="3" id="KW-1133">Transmembrane helix</keyword>
<dbReference type="InterPro" id="IPR001680">
    <property type="entry name" value="WD40_rpt"/>
</dbReference>
<reference evidence="5 6" key="1">
    <citation type="submission" date="2023-10" db="EMBL/GenBank/DDBJ databases">
        <authorList>
            <person name="Wang X.X."/>
        </authorList>
    </citation>
    <scope>NUCLEOTIDE SEQUENCE [LARGE SCALE GENOMIC DNA]</scope>
    <source>
        <strain evidence="5 6">NBRC 12816</strain>
    </source>
</reference>
<protein>
    <submittedName>
        <fullName evidence="5">DNA-binding protein</fullName>
    </submittedName>
</protein>
<dbReference type="Gene3D" id="3.40.50.300">
    <property type="entry name" value="P-loop containing nucleotide triphosphate hydrolases"/>
    <property type="match status" value="1"/>
</dbReference>
<dbReference type="PROSITE" id="PS50294">
    <property type="entry name" value="WD_REPEATS_REGION"/>
    <property type="match status" value="1"/>
</dbReference>
<feature type="repeat" description="WD" evidence="1">
    <location>
        <begin position="1250"/>
        <end position="1291"/>
    </location>
</feature>
<dbReference type="RefSeq" id="WP_319007991.1">
    <property type="nucleotide sequence ID" value="NZ_JAWJZF010000225.1"/>
</dbReference>
<dbReference type="EMBL" id="JAWJZF010000225">
    <property type="protein sequence ID" value="MDX2291427.1"/>
    <property type="molecule type" value="Genomic_DNA"/>
</dbReference>
<dbReference type="CDD" id="cd00093">
    <property type="entry name" value="HTH_XRE"/>
    <property type="match status" value="1"/>
</dbReference>
<gene>
    <name evidence="5" type="ORF">R2363_04475</name>
</gene>
<dbReference type="Gene3D" id="2.130.10.10">
    <property type="entry name" value="YVTN repeat-like/Quinoprotein amine dehydrogenase"/>
    <property type="match status" value="4"/>
</dbReference>
<keyword evidence="6" id="KW-1185">Reference proteome</keyword>
<feature type="transmembrane region" description="Helical" evidence="3">
    <location>
        <begin position="536"/>
        <end position="556"/>
    </location>
</feature>
<dbReference type="InterPro" id="IPR015943">
    <property type="entry name" value="WD40/YVTN_repeat-like_dom_sf"/>
</dbReference>
<dbReference type="Proteomes" id="UP001278571">
    <property type="component" value="Unassembled WGS sequence"/>
</dbReference>
<feature type="region of interest" description="Disordered" evidence="2">
    <location>
        <begin position="982"/>
        <end position="1069"/>
    </location>
</feature>
<dbReference type="InterPro" id="IPR027417">
    <property type="entry name" value="P-loop_NTPase"/>
</dbReference>
<dbReference type="PANTHER" id="PTHR19879:SF9">
    <property type="entry name" value="TRANSCRIPTION INITIATION FACTOR TFIID SUBUNIT 5"/>
    <property type="match status" value="1"/>
</dbReference>
<evidence type="ECO:0000313" key="5">
    <source>
        <dbReference type="EMBL" id="MDX2291427.1"/>
    </source>
</evidence>